<protein>
    <recommendedName>
        <fullName evidence="1">PARP catalytic domain-containing protein</fullName>
    </recommendedName>
</protein>
<reference evidence="2" key="1">
    <citation type="submission" date="2021-01" db="EMBL/GenBank/DDBJ databases">
        <authorList>
            <person name="Corre E."/>
            <person name="Pelletier E."/>
            <person name="Niang G."/>
            <person name="Scheremetjew M."/>
            <person name="Finn R."/>
            <person name="Kale V."/>
            <person name="Holt S."/>
            <person name="Cochrane G."/>
            <person name="Meng A."/>
            <person name="Brown T."/>
            <person name="Cohen L."/>
        </authorList>
    </citation>
    <scope>NUCLEOTIDE SEQUENCE</scope>
    <source>
        <strain evidence="2">CCAP979/52</strain>
    </source>
</reference>
<dbReference type="Pfam" id="PF00644">
    <property type="entry name" value="PARP"/>
    <property type="match status" value="1"/>
</dbReference>
<dbReference type="SUPFAM" id="SSF56399">
    <property type="entry name" value="ADP-ribosylation"/>
    <property type="match status" value="1"/>
</dbReference>
<sequence>MAWRRSVAERFAAQPSRLQGHRLCPWARVLTVFHACKSVELAESICKGGFAALAERDPGFYGQGLYFTGDLDYAAGTYGRTMLDGDLGMTVLVCDLAVGNAYPVIEHPDGADSLKGRPQVPKYDVHVAYVADKAPCPPERWATKTVYSELVVFENAAVLPRFILSLGVR</sequence>
<dbReference type="EMBL" id="HBEZ01014474">
    <property type="protein sequence ID" value="CAD8630334.1"/>
    <property type="molecule type" value="Transcribed_RNA"/>
</dbReference>
<organism evidence="2">
    <name type="scientific">Cryptomonas curvata</name>
    <dbReference type="NCBI Taxonomy" id="233186"/>
    <lineage>
        <taxon>Eukaryota</taxon>
        <taxon>Cryptophyceae</taxon>
        <taxon>Cryptomonadales</taxon>
        <taxon>Cryptomonadaceae</taxon>
        <taxon>Cryptomonas</taxon>
    </lineage>
</organism>
<evidence type="ECO:0000259" key="1">
    <source>
        <dbReference type="Pfam" id="PF00644"/>
    </source>
</evidence>
<dbReference type="InterPro" id="IPR012317">
    <property type="entry name" value="Poly(ADP-ribose)pol_cat_dom"/>
</dbReference>
<dbReference type="GO" id="GO:0003950">
    <property type="term" value="F:NAD+ poly-ADP-ribosyltransferase activity"/>
    <property type="evidence" value="ECO:0007669"/>
    <property type="project" value="InterPro"/>
</dbReference>
<proteinExistence type="predicted"/>
<dbReference type="AlphaFoldDB" id="A0A7S0QHA3"/>
<gene>
    <name evidence="2" type="ORF">CCUR1050_LOCUS8013</name>
</gene>
<feature type="domain" description="PARP catalytic" evidence="1">
    <location>
        <begin position="33"/>
        <end position="166"/>
    </location>
</feature>
<evidence type="ECO:0000313" key="2">
    <source>
        <dbReference type="EMBL" id="CAD8630334.1"/>
    </source>
</evidence>
<name>A0A7S0QHA3_9CRYP</name>
<dbReference type="Gene3D" id="3.90.228.10">
    <property type="match status" value="1"/>
</dbReference>
<accession>A0A7S0QHA3</accession>